<reference evidence="1 2" key="1">
    <citation type="journal article" date="2019" name="Nat. Microbiol.">
        <title>Mediterranean grassland soil C-N compound turnover is dependent on rainfall and depth, and is mediated by genomically divergent microorganisms.</title>
        <authorList>
            <person name="Diamond S."/>
            <person name="Andeer P.F."/>
            <person name="Li Z."/>
            <person name="Crits-Christoph A."/>
            <person name="Burstein D."/>
            <person name="Anantharaman K."/>
            <person name="Lane K.R."/>
            <person name="Thomas B.C."/>
            <person name="Pan C."/>
            <person name="Northen T.R."/>
            <person name="Banfield J.F."/>
        </authorList>
    </citation>
    <scope>NUCLEOTIDE SEQUENCE [LARGE SCALE GENOMIC DNA]</scope>
    <source>
        <strain evidence="1">WS_10</strain>
    </source>
</reference>
<dbReference type="AlphaFoldDB" id="A0A538U3I6"/>
<dbReference type="Gene3D" id="1.25.40.10">
    <property type="entry name" value="Tetratricopeptide repeat domain"/>
    <property type="match status" value="2"/>
</dbReference>
<name>A0A538U3I6_UNCEI</name>
<dbReference type="Proteomes" id="UP000319836">
    <property type="component" value="Unassembled WGS sequence"/>
</dbReference>
<dbReference type="InterPro" id="IPR011990">
    <property type="entry name" value="TPR-like_helical_dom_sf"/>
</dbReference>
<evidence type="ECO:0000313" key="1">
    <source>
        <dbReference type="EMBL" id="TMQ70450.1"/>
    </source>
</evidence>
<protein>
    <recommendedName>
        <fullName evidence="3">Tetratricopeptide repeat protein</fullName>
    </recommendedName>
</protein>
<evidence type="ECO:0000313" key="2">
    <source>
        <dbReference type="Proteomes" id="UP000319836"/>
    </source>
</evidence>
<comment type="caution">
    <text evidence="1">The sequence shown here is derived from an EMBL/GenBank/DDBJ whole genome shotgun (WGS) entry which is preliminary data.</text>
</comment>
<dbReference type="PROSITE" id="PS51257">
    <property type="entry name" value="PROKAR_LIPOPROTEIN"/>
    <property type="match status" value="1"/>
</dbReference>
<accession>A0A538U3I6</accession>
<gene>
    <name evidence="1" type="ORF">E6K80_08485</name>
</gene>
<proteinExistence type="predicted"/>
<organism evidence="1 2">
    <name type="scientific">Eiseniibacteriota bacterium</name>
    <dbReference type="NCBI Taxonomy" id="2212470"/>
    <lineage>
        <taxon>Bacteria</taxon>
        <taxon>Candidatus Eiseniibacteriota</taxon>
    </lineage>
</organism>
<dbReference type="SUPFAM" id="SSF48452">
    <property type="entry name" value="TPR-like"/>
    <property type="match status" value="1"/>
</dbReference>
<sequence length="444" mass="48804">MIARAALGVRVATLLATTFVVGCGDADLWARYRAERDLWHARGLARRIEIAPRAARPEDYADAIEALRAVEEEFPLARWGRPDRLRRPLARDVATVSGDALLAIGRLEVTRKRFASALETDHGAAERLDALPAMRLQAWLAEAAVLDSTGDSTAAHEVFTRIARTTPPVDPERGKPIPAAIDAPLRVAADLRARGERARADSVLRAAETRFVPEAARHEGRPGDAELWLSVGRLRAAQSGPKSRALDAVRHAMSQTPSTATRAKLILTMAEFCRDGGWPDSALAYTSWAAQGFGSPTKARAMMLAAQVWETVDLDSAIAAYGRYADAFHLADPGVMAARFRRAELLEQRGRWEEARAEYRNLSTSSATDELALRSLERIVSHHLRVGEKEMAHIEGKRALEAMDHLLTTVQDDETLLRIRQVRASVLRDMEATAPAHPPRNGAR</sequence>
<dbReference type="EMBL" id="VBPA01000203">
    <property type="protein sequence ID" value="TMQ70450.1"/>
    <property type="molecule type" value="Genomic_DNA"/>
</dbReference>
<evidence type="ECO:0008006" key="3">
    <source>
        <dbReference type="Google" id="ProtNLM"/>
    </source>
</evidence>